<evidence type="ECO:0000256" key="1">
    <source>
        <dbReference type="SAM" id="MobiDB-lite"/>
    </source>
</evidence>
<feature type="region of interest" description="Disordered" evidence="1">
    <location>
        <begin position="169"/>
        <end position="199"/>
    </location>
</feature>
<reference evidence="4" key="1">
    <citation type="journal article" date="2014" name="Genome Biol.">
        <title>Genome analysis of a major urban malaria vector mosquito, Anopheles stephensi.</title>
        <authorList>
            <person name="Jiang X."/>
            <person name="Peery A."/>
            <person name="Hall A.B."/>
            <person name="Sharma A."/>
            <person name="Chen X.G."/>
            <person name="Waterhouse R.M."/>
            <person name="Komissarov A."/>
            <person name="Riehle M.M."/>
            <person name="Shouche Y."/>
            <person name="Sharakhova M.V."/>
            <person name="Lawson D."/>
            <person name="Pakpour N."/>
            <person name="Arensburger P."/>
            <person name="Davidson V.L."/>
            <person name="Eiglmeier K."/>
            <person name="Emrich S."/>
            <person name="George P."/>
            <person name="Kennedy R.C."/>
            <person name="Mane S.P."/>
            <person name="Maslen G."/>
            <person name="Oringanje C."/>
            <person name="Qi Y."/>
            <person name="Settlage R."/>
            <person name="Tojo M."/>
            <person name="Tubio J.M."/>
            <person name="Unger M.F."/>
            <person name="Wang B."/>
            <person name="Vernick K.D."/>
            <person name="Ribeiro J.M."/>
            <person name="James A.A."/>
            <person name="Michel K."/>
            <person name="Riehle M.A."/>
            <person name="Luckhart S."/>
            <person name="Sharakhov I.V."/>
            <person name="Tu Z."/>
        </authorList>
    </citation>
    <scope>NUCLEOTIDE SEQUENCE [LARGE SCALE GENOMIC DNA]</scope>
    <source>
        <strain evidence="4">Indian</strain>
    </source>
</reference>
<proteinExistence type="predicted"/>
<dbReference type="STRING" id="30069.A0A182YRA6"/>
<dbReference type="GO" id="GO:0003676">
    <property type="term" value="F:nucleic acid binding"/>
    <property type="evidence" value="ECO:0007669"/>
    <property type="project" value="InterPro"/>
</dbReference>
<keyword evidence="4" id="KW-1185">Reference proteome</keyword>
<dbReference type="VEuPathDB" id="VectorBase:ASTEI10992"/>
<evidence type="ECO:0000313" key="4">
    <source>
        <dbReference type="Proteomes" id="UP000076408"/>
    </source>
</evidence>
<reference evidence="3" key="2">
    <citation type="submission" date="2020-05" db="UniProtKB">
        <authorList>
            <consortium name="EnsemblMetazoa"/>
        </authorList>
    </citation>
    <scope>IDENTIFICATION</scope>
    <source>
        <strain evidence="3">Indian</strain>
    </source>
</reference>
<dbReference type="EnsemblMetazoa" id="ASTEI10992-RA">
    <property type="protein sequence ID" value="ASTEI10992-PA"/>
    <property type="gene ID" value="ASTEI10992"/>
</dbReference>
<protein>
    <recommendedName>
        <fullName evidence="2">Integrase catalytic domain-containing protein</fullName>
    </recommendedName>
</protein>
<dbReference type="GO" id="GO:0015074">
    <property type="term" value="P:DNA integration"/>
    <property type="evidence" value="ECO:0007669"/>
    <property type="project" value="InterPro"/>
</dbReference>
<feature type="domain" description="Integrase catalytic" evidence="2">
    <location>
        <begin position="1"/>
        <end position="141"/>
    </location>
</feature>
<name>A0A182YRA6_ANOST</name>
<sequence>MANQKDLLRTEEKLTATSVHLQLIEIKSRNMTDIRNALSQYCRTFRPPRKIICDHEAAFTSIQFQEFLSNFGTVIEFASSSESNGQIEKTHSTIIELFNTNKHKFNDSPSSEIVQIVNSLYNDTVHTVTTFTPNEIIFNPGYTTNPAEMTENANKIFQEVTKRLQEAAKRMEKNNETKENPPVVNEGEDVYIKKNTRKN</sequence>
<dbReference type="AlphaFoldDB" id="A0A182YRA6"/>
<organism evidence="3 4">
    <name type="scientific">Anopheles stephensi</name>
    <name type="common">Indo-Pakistan malaria mosquito</name>
    <dbReference type="NCBI Taxonomy" id="30069"/>
    <lineage>
        <taxon>Eukaryota</taxon>
        <taxon>Metazoa</taxon>
        <taxon>Ecdysozoa</taxon>
        <taxon>Arthropoda</taxon>
        <taxon>Hexapoda</taxon>
        <taxon>Insecta</taxon>
        <taxon>Pterygota</taxon>
        <taxon>Neoptera</taxon>
        <taxon>Endopterygota</taxon>
        <taxon>Diptera</taxon>
        <taxon>Nematocera</taxon>
        <taxon>Culicoidea</taxon>
        <taxon>Culicidae</taxon>
        <taxon>Anophelinae</taxon>
        <taxon>Anopheles</taxon>
    </lineage>
</organism>
<evidence type="ECO:0000313" key="3">
    <source>
        <dbReference type="EnsemblMetazoa" id="ASTEI10992-PA"/>
    </source>
</evidence>
<dbReference type="PROSITE" id="PS50994">
    <property type="entry name" value="INTEGRASE"/>
    <property type="match status" value="1"/>
</dbReference>
<feature type="compositionally biased region" description="Basic and acidic residues" evidence="1">
    <location>
        <begin position="169"/>
        <end position="179"/>
    </location>
</feature>
<dbReference type="InterPro" id="IPR036397">
    <property type="entry name" value="RNaseH_sf"/>
</dbReference>
<dbReference type="Proteomes" id="UP000076408">
    <property type="component" value="Unassembled WGS sequence"/>
</dbReference>
<accession>A0A182YRA6</accession>
<dbReference type="InterPro" id="IPR012337">
    <property type="entry name" value="RNaseH-like_sf"/>
</dbReference>
<dbReference type="InterPro" id="IPR001584">
    <property type="entry name" value="Integrase_cat-core"/>
</dbReference>
<evidence type="ECO:0000259" key="2">
    <source>
        <dbReference type="PROSITE" id="PS50994"/>
    </source>
</evidence>
<dbReference type="Gene3D" id="3.30.420.10">
    <property type="entry name" value="Ribonuclease H-like superfamily/Ribonuclease H"/>
    <property type="match status" value="1"/>
</dbReference>
<dbReference type="SUPFAM" id="SSF53098">
    <property type="entry name" value="Ribonuclease H-like"/>
    <property type="match status" value="1"/>
</dbReference>